<reference evidence="1" key="1">
    <citation type="thesis" date="2021" institute="BYU ScholarsArchive" country="Provo, UT, USA">
        <title>Applications of and Algorithms for Genome Assembly and Genomic Analyses with an Emphasis on Marine Teleosts.</title>
        <authorList>
            <person name="Pickett B.D."/>
        </authorList>
    </citation>
    <scope>NUCLEOTIDE SEQUENCE</scope>
    <source>
        <strain evidence="1">HI-2016</strain>
    </source>
</reference>
<proteinExistence type="predicted"/>
<organism evidence="1 2">
    <name type="scientific">Albula glossodonta</name>
    <name type="common">roundjaw bonefish</name>
    <dbReference type="NCBI Taxonomy" id="121402"/>
    <lineage>
        <taxon>Eukaryota</taxon>
        <taxon>Metazoa</taxon>
        <taxon>Chordata</taxon>
        <taxon>Craniata</taxon>
        <taxon>Vertebrata</taxon>
        <taxon>Euteleostomi</taxon>
        <taxon>Actinopterygii</taxon>
        <taxon>Neopterygii</taxon>
        <taxon>Teleostei</taxon>
        <taxon>Albuliformes</taxon>
        <taxon>Albulidae</taxon>
        <taxon>Albula</taxon>
    </lineage>
</organism>
<gene>
    <name evidence="1" type="ORF">JZ751_014484</name>
</gene>
<dbReference type="EMBL" id="JAFBMS010002350">
    <property type="protein sequence ID" value="KAG9328346.1"/>
    <property type="molecule type" value="Genomic_DNA"/>
</dbReference>
<name>A0A8T2ML76_9TELE</name>
<dbReference type="Proteomes" id="UP000824540">
    <property type="component" value="Unassembled WGS sequence"/>
</dbReference>
<accession>A0A8T2ML76</accession>
<evidence type="ECO:0000313" key="1">
    <source>
        <dbReference type="EMBL" id="KAG9328346.1"/>
    </source>
</evidence>
<evidence type="ECO:0000313" key="2">
    <source>
        <dbReference type="Proteomes" id="UP000824540"/>
    </source>
</evidence>
<keyword evidence="2" id="KW-1185">Reference proteome</keyword>
<dbReference type="AlphaFoldDB" id="A0A8T2ML76"/>
<sequence length="94" mass="10345">MPVISFSVLCILSAERQLSLFLSRLSRKVSKLPAPFCRVDDHQTAADLQEKLTSPQCSCGGPTWSGTSQDSYRVEADRKQCSSQVRIQAAVEKA</sequence>
<comment type="caution">
    <text evidence="1">The sequence shown here is derived from an EMBL/GenBank/DDBJ whole genome shotgun (WGS) entry which is preliminary data.</text>
</comment>
<protein>
    <submittedName>
        <fullName evidence="1">Uncharacterized protein</fullName>
    </submittedName>
</protein>